<dbReference type="EMBL" id="JBHSBL010000019">
    <property type="protein sequence ID" value="MFC4068888.1"/>
    <property type="molecule type" value="Genomic_DNA"/>
</dbReference>
<dbReference type="PROSITE" id="PS50109">
    <property type="entry name" value="HIS_KIN"/>
    <property type="match status" value="1"/>
</dbReference>
<evidence type="ECO:0000256" key="7">
    <source>
        <dbReference type="ARBA" id="ARBA00023012"/>
    </source>
</evidence>
<dbReference type="SUPFAM" id="SSF55874">
    <property type="entry name" value="ATPase domain of HSP90 chaperone/DNA topoisomerase II/histidine kinase"/>
    <property type="match status" value="1"/>
</dbReference>
<evidence type="ECO:0000256" key="1">
    <source>
        <dbReference type="ARBA" id="ARBA00000085"/>
    </source>
</evidence>
<evidence type="ECO:0000256" key="2">
    <source>
        <dbReference type="ARBA" id="ARBA00004236"/>
    </source>
</evidence>
<keyword evidence="5" id="KW-0808">Transferase</keyword>
<feature type="domain" description="Histidine kinase" evidence="8">
    <location>
        <begin position="3"/>
        <end position="212"/>
    </location>
</feature>
<dbReference type="Gene3D" id="1.10.287.130">
    <property type="match status" value="1"/>
</dbReference>
<name>A0ABV8J151_9ACTN</name>
<dbReference type="InterPro" id="IPR036097">
    <property type="entry name" value="HisK_dim/P_sf"/>
</dbReference>
<keyword evidence="4" id="KW-0597">Phosphoprotein</keyword>
<dbReference type="InterPro" id="IPR003594">
    <property type="entry name" value="HATPase_dom"/>
</dbReference>
<sequence length="217" mass="23267">MTMTSHDLRSPLATIAAHLQMLHDDLGDQIAEDLAVMERAVLRMERLLDNLVGYARSEQSDLRTTTVSLAEVVADVTADRVTTANRARVTVDGTLPDVEADRELLRHVIDNLVGNAIKYTAPGTPARLRVSARTIGGEVHVEVADNGIGIPEADRPRVFDAFHRSANSAGYQGTGLGLAICRRIVERHGGRIGVTDAPTGGSLFWFTLPGPGGGTPR</sequence>
<evidence type="ECO:0000256" key="6">
    <source>
        <dbReference type="ARBA" id="ARBA00022777"/>
    </source>
</evidence>
<protein>
    <recommendedName>
        <fullName evidence="3">histidine kinase</fullName>
        <ecNumber evidence="3">2.7.13.3</ecNumber>
    </recommendedName>
</protein>
<dbReference type="Pfam" id="PF02518">
    <property type="entry name" value="HATPase_c"/>
    <property type="match status" value="1"/>
</dbReference>
<dbReference type="InterPro" id="IPR050736">
    <property type="entry name" value="Sensor_HK_Regulatory"/>
</dbReference>
<dbReference type="RefSeq" id="WP_378069921.1">
    <property type="nucleotide sequence ID" value="NZ_JBHSBL010000019.1"/>
</dbReference>
<dbReference type="PANTHER" id="PTHR43711:SF1">
    <property type="entry name" value="HISTIDINE KINASE 1"/>
    <property type="match status" value="1"/>
</dbReference>
<keyword evidence="10" id="KW-1185">Reference proteome</keyword>
<dbReference type="Proteomes" id="UP001595867">
    <property type="component" value="Unassembled WGS sequence"/>
</dbReference>
<dbReference type="InterPro" id="IPR003661">
    <property type="entry name" value="HisK_dim/P_dom"/>
</dbReference>
<evidence type="ECO:0000313" key="10">
    <source>
        <dbReference type="Proteomes" id="UP001595867"/>
    </source>
</evidence>
<dbReference type="InterPro" id="IPR004358">
    <property type="entry name" value="Sig_transdc_His_kin-like_C"/>
</dbReference>
<evidence type="ECO:0000256" key="4">
    <source>
        <dbReference type="ARBA" id="ARBA00022553"/>
    </source>
</evidence>
<keyword evidence="7" id="KW-0902">Two-component regulatory system</keyword>
<keyword evidence="9" id="KW-0067">ATP-binding</keyword>
<proteinExistence type="predicted"/>
<dbReference type="CDD" id="cd00075">
    <property type="entry name" value="HATPase"/>
    <property type="match status" value="1"/>
</dbReference>
<dbReference type="PRINTS" id="PR00344">
    <property type="entry name" value="BCTRLSENSOR"/>
</dbReference>
<dbReference type="SMART" id="SM00388">
    <property type="entry name" value="HisKA"/>
    <property type="match status" value="1"/>
</dbReference>
<evidence type="ECO:0000313" key="9">
    <source>
        <dbReference type="EMBL" id="MFC4068888.1"/>
    </source>
</evidence>
<dbReference type="SUPFAM" id="SSF47384">
    <property type="entry name" value="Homodimeric domain of signal transducing histidine kinase"/>
    <property type="match status" value="1"/>
</dbReference>
<dbReference type="Gene3D" id="3.30.565.10">
    <property type="entry name" value="Histidine kinase-like ATPase, C-terminal domain"/>
    <property type="match status" value="1"/>
</dbReference>
<organism evidence="9 10">
    <name type="scientific">Actinoplanes subglobosus</name>
    <dbReference type="NCBI Taxonomy" id="1547892"/>
    <lineage>
        <taxon>Bacteria</taxon>
        <taxon>Bacillati</taxon>
        <taxon>Actinomycetota</taxon>
        <taxon>Actinomycetes</taxon>
        <taxon>Micromonosporales</taxon>
        <taxon>Micromonosporaceae</taxon>
        <taxon>Actinoplanes</taxon>
    </lineage>
</organism>
<dbReference type="SMART" id="SM00387">
    <property type="entry name" value="HATPase_c"/>
    <property type="match status" value="1"/>
</dbReference>
<dbReference type="InterPro" id="IPR036890">
    <property type="entry name" value="HATPase_C_sf"/>
</dbReference>
<reference evidence="10" key="1">
    <citation type="journal article" date="2019" name="Int. J. Syst. Evol. Microbiol.">
        <title>The Global Catalogue of Microorganisms (GCM) 10K type strain sequencing project: providing services to taxonomists for standard genome sequencing and annotation.</title>
        <authorList>
            <consortium name="The Broad Institute Genomics Platform"/>
            <consortium name="The Broad Institute Genome Sequencing Center for Infectious Disease"/>
            <person name="Wu L."/>
            <person name="Ma J."/>
        </authorList>
    </citation>
    <scope>NUCLEOTIDE SEQUENCE [LARGE SCALE GENOMIC DNA]</scope>
    <source>
        <strain evidence="10">TBRC 5832</strain>
    </source>
</reference>
<accession>A0ABV8J151</accession>
<evidence type="ECO:0000256" key="5">
    <source>
        <dbReference type="ARBA" id="ARBA00022679"/>
    </source>
</evidence>
<dbReference type="PANTHER" id="PTHR43711">
    <property type="entry name" value="TWO-COMPONENT HISTIDINE KINASE"/>
    <property type="match status" value="1"/>
</dbReference>
<comment type="catalytic activity">
    <reaction evidence="1">
        <text>ATP + protein L-histidine = ADP + protein N-phospho-L-histidine.</text>
        <dbReference type="EC" id="2.7.13.3"/>
    </reaction>
</comment>
<gene>
    <name evidence="9" type="ORF">ACFO0C_28490</name>
</gene>
<dbReference type="EC" id="2.7.13.3" evidence="3"/>
<keyword evidence="9" id="KW-0547">Nucleotide-binding</keyword>
<comment type="subcellular location">
    <subcellularLocation>
        <location evidence="2">Cell membrane</location>
    </subcellularLocation>
</comment>
<evidence type="ECO:0000259" key="8">
    <source>
        <dbReference type="PROSITE" id="PS50109"/>
    </source>
</evidence>
<dbReference type="GO" id="GO:0005524">
    <property type="term" value="F:ATP binding"/>
    <property type="evidence" value="ECO:0007669"/>
    <property type="project" value="UniProtKB-KW"/>
</dbReference>
<dbReference type="InterPro" id="IPR005467">
    <property type="entry name" value="His_kinase_dom"/>
</dbReference>
<comment type="caution">
    <text evidence="9">The sequence shown here is derived from an EMBL/GenBank/DDBJ whole genome shotgun (WGS) entry which is preliminary data.</text>
</comment>
<keyword evidence="6" id="KW-0418">Kinase</keyword>
<dbReference type="Pfam" id="PF00512">
    <property type="entry name" value="HisKA"/>
    <property type="match status" value="1"/>
</dbReference>
<evidence type="ECO:0000256" key="3">
    <source>
        <dbReference type="ARBA" id="ARBA00012438"/>
    </source>
</evidence>
<dbReference type="CDD" id="cd00082">
    <property type="entry name" value="HisKA"/>
    <property type="match status" value="1"/>
</dbReference>